<dbReference type="PANTHER" id="PTHR38795">
    <property type="entry name" value="DUF6604 DOMAIN-CONTAINING PROTEIN"/>
    <property type="match status" value="1"/>
</dbReference>
<feature type="domain" description="DUF6604" evidence="2">
    <location>
        <begin position="9"/>
        <end position="288"/>
    </location>
</feature>
<dbReference type="PIRSF" id="PIRSF028035">
    <property type="entry name" value="UCP028035"/>
    <property type="match status" value="1"/>
</dbReference>
<proteinExistence type="predicted"/>
<dbReference type="Pfam" id="PF20253">
    <property type="entry name" value="DUF6604"/>
    <property type="match status" value="1"/>
</dbReference>
<dbReference type="PANTHER" id="PTHR38795:SF1">
    <property type="entry name" value="DUF6604 DOMAIN-CONTAINING PROTEIN"/>
    <property type="match status" value="1"/>
</dbReference>
<dbReference type="OrthoDB" id="5339038at2759"/>
<dbReference type="InterPro" id="IPR016864">
    <property type="entry name" value="UCP028035"/>
</dbReference>
<accession>A0A9P6HVQ2</accession>
<evidence type="ECO:0000256" key="1">
    <source>
        <dbReference type="SAM" id="MobiDB-lite"/>
    </source>
</evidence>
<organism evidence="3 4">
    <name type="scientific">Colletotrichum karsti</name>
    <dbReference type="NCBI Taxonomy" id="1095194"/>
    <lineage>
        <taxon>Eukaryota</taxon>
        <taxon>Fungi</taxon>
        <taxon>Dikarya</taxon>
        <taxon>Ascomycota</taxon>
        <taxon>Pezizomycotina</taxon>
        <taxon>Sordariomycetes</taxon>
        <taxon>Hypocreomycetidae</taxon>
        <taxon>Glomerellales</taxon>
        <taxon>Glomerellaceae</taxon>
        <taxon>Colletotrichum</taxon>
        <taxon>Colletotrichum boninense species complex</taxon>
    </lineage>
</organism>
<evidence type="ECO:0000313" key="4">
    <source>
        <dbReference type="Proteomes" id="UP000781932"/>
    </source>
</evidence>
<gene>
    <name evidence="3" type="ORF">CkaCkLH20_11412</name>
</gene>
<feature type="region of interest" description="Disordered" evidence="1">
    <location>
        <begin position="161"/>
        <end position="213"/>
    </location>
</feature>
<protein>
    <recommendedName>
        <fullName evidence="2">DUF6604 domain-containing protein</fullName>
    </recommendedName>
</protein>
<reference evidence="3" key="1">
    <citation type="submission" date="2020-03" db="EMBL/GenBank/DDBJ databases">
        <authorList>
            <person name="He L."/>
        </authorList>
    </citation>
    <scope>NUCLEOTIDE SEQUENCE</scope>
    <source>
        <strain evidence="3">CkLH20</strain>
    </source>
</reference>
<dbReference type="AlphaFoldDB" id="A0A9P6HVQ2"/>
<dbReference type="Proteomes" id="UP000781932">
    <property type="component" value="Unassembled WGS sequence"/>
</dbReference>
<keyword evidence="4" id="KW-1185">Reference proteome</keyword>
<comment type="caution">
    <text evidence="3">The sequence shown here is derived from an EMBL/GenBank/DDBJ whole genome shotgun (WGS) entry which is preliminary data.</text>
</comment>
<dbReference type="RefSeq" id="XP_038740456.1">
    <property type="nucleotide sequence ID" value="XM_038894126.1"/>
</dbReference>
<reference evidence="3" key="2">
    <citation type="submission" date="2020-11" db="EMBL/GenBank/DDBJ databases">
        <title>Whole genome sequencing of Colletotrichum sp.</title>
        <authorList>
            <person name="Li H."/>
        </authorList>
    </citation>
    <scope>NUCLEOTIDE SEQUENCE</scope>
    <source>
        <strain evidence="3">CkLH20</strain>
    </source>
</reference>
<evidence type="ECO:0000259" key="2">
    <source>
        <dbReference type="Pfam" id="PF20253"/>
    </source>
</evidence>
<evidence type="ECO:0000313" key="3">
    <source>
        <dbReference type="EMBL" id="KAF9870995.1"/>
    </source>
</evidence>
<name>A0A9P6HVQ2_9PEZI</name>
<feature type="region of interest" description="Disordered" evidence="1">
    <location>
        <begin position="946"/>
        <end position="965"/>
    </location>
</feature>
<feature type="compositionally biased region" description="Basic residues" evidence="1">
    <location>
        <begin position="182"/>
        <end position="202"/>
    </location>
</feature>
<dbReference type="EMBL" id="JAATWM020000048">
    <property type="protein sequence ID" value="KAF9870995.1"/>
    <property type="molecule type" value="Genomic_DNA"/>
</dbReference>
<sequence length="965" mass="108808">MPNQNICVAYKRDTKYIAYWIVNTSNALIKTHKLLDDDGQPLQPNTTGQVTIPGILAMAKQIAKARPTPSIVFHLLQSVIGTRSSLLKVHQEVASRNPNTALKNSIPSHKLFVDTLSDVFKVLGGQDWQPNWNGEDFHPIDDSDAQGILFSSPYLHSAIEATSDGESDAESDAGPSKTQATSRRKQKKHGKGKKSKKGKKSTKQREATDTTANEAAVHVELEHCNIVGDDNAMFGDYLMAANAIATESAMLRCYLQDVWRAVAYEDYNSAVAAAQSNVAVSMIRQASVALFTGFSGEEPFAWVFHTLRSMTFKDSSSSGVDKHEWDVWMRTREPDGEDDGMTGGEVMDVTEQLMGYAFMDLTDFIDDFRKNRTGKPTKAMQSKLRGWDPYLDLASASPNQRLEWRHVYTINWLYDLVNHYTATAMAIMKKEQNTTPLQDFDWSTSGPCGKTTSLLGLTEFASFVTNLAMQKPDTTFDDKILPHHVFQLQCIIDSFSVSRGWAIDVFQGHVLEHPPDSFKSTRDIEVFLHGDKSRGRPGFVSGAENLKQALEKRYARHNKCTKYQTAALVIDALRVDLTFWLTATPRVASVVQPHSQFSTTDCKGIMKYSPWLCGVGLIDALDLTFRMTMYIWELIPEPTLLLVLYAPLARHNVAKNVEFFNNARTLFPDIFTAGWAMIPHPSEAAAIYTITYEKASSSSRRETEKNLVKPRRFFKTKSQLQVYGDADWNLDSIAEHELGIGSRLWSLHLSETKHHIDPATGKSKVEHTKLVNRLRQFLGFDDLVEVHIANTKMFARYFIETRSTGGGAHLSSRDGNIRPIYALDLKSRLLSQQCVPKAAMVDLIQLDIYDDVCGSCPQSGLDYMALTHQFILMFSYVEDKLCEMGSPLYHQMSERTPGFGDRMHFVDQFLSENSNHQDCVKVVNEMFQRSDIRLDDFRIWKQHHDEGEVTGEPKRAERSQECTVM</sequence>
<dbReference type="GeneID" id="62167200"/>
<dbReference type="InterPro" id="IPR046539">
    <property type="entry name" value="DUF6604"/>
</dbReference>